<dbReference type="HOGENOM" id="CLU_063848_1_0_6"/>
<organism evidence="2 3">
    <name type="scientific">Marinobacter nanhaiticus D15-8W</name>
    <dbReference type="NCBI Taxonomy" id="626887"/>
    <lineage>
        <taxon>Bacteria</taxon>
        <taxon>Pseudomonadati</taxon>
        <taxon>Pseudomonadota</taxon>
        <taxon>Gammaproteobacteria</taxon>
        <taxon>Pseudomonadales</taxon>
        <taxon>Marinobacteraceae</taxon>
        <taxon>Marinobacter</taxon>
    </lineage>
</organism>
<name>N6VW83_9GAMM</name>
<dbReference type="EMBL" id="APLQ01000014">
    <property type="protein sequence ID" value="ENO14495.1"/>
    <property type="molecule type" value="Genomic_DNA"/>
</dbReference>
<dbReference type="PATRIC" id="fig|626887.3.peg.4787"/>
<accession>N6VW83</accession>
<dbReference type="OrthoDB" id="6997572at2"/>
<feature type="signal peptide" evidence="1">
    <location>
        <begin position="1"/>
        <end position="23"/>
    </location>
</feature>
<dbReference type="PROSITE" id="PS51257">
    <property type="entry name" value="PROKAR_LIPOPROTEIN"/>
    <property type="match status" value="1"/>
</dbReference>
<proteinExistence type="predicted"/>
<keyword evidence="3" id="KW-1185">Reference proteome</keyword>
<keyword evidence="1" id="KW-0732">Signal</keyword>
<dbReference type="InterPro" id="IPR021431">
    <property type="entry name" value="DUF3080"/>
</dbReference>
<sequence length="356" mass="40450">MTCFRLKSLFFKSLTLLALISIAGCNPFSAPQSTMDEYVERVARVLEQDVTLSEVPLADLFPRRRDRRLEMPDLELGMLDFLSLYGCDLQFVVGERNSSLGRVMQPVNILRYELRFIEAAEDCLPELEDDEELHEAVAKARKAKIGSLPIAIWNATWGIEEIEPLFTRTEGLLPMETSGATVSDLERDLALLNTRLTDLGEGNLDVDLAFLGGIQQRWQAEARMGQLIKSALHLVIRLNDAADIMQQRLDSRPLCLKQRTNNQAEIAKNMFFSVYAGEVQPYMATVDRVRDALVPGFERLAASQRDVMPESFEPYYRRYLQQTGESSLWQQLDDAVARHTRLWQELLGQCGFRPGS</sequence>
<reference evidence="2 3" key="1">
    <citation type="journal article" date="2013" name="Genome Announc.">
        <title>Genome Sequence of the Polycyclic Aromatic Hydrocarbon-Degrading Bacterium Strain Marinobacter nanhaiticus D15-8WT.</title>
        <authorList>
            <person name="Cui Z."/>
            <person name="Gao W."/>
            <person name="Li Q."/>
            <person name="Xu G."/>
            <person name="Zheng L."/>
        </authorList>
    </citation>
    <scope>NUCLEOTIDE SEQUENCE [LARGE SCALE GENOMIC DNA]</scope>
    <source>
        <strain evidence="2 3">D15-8W</strain>
    </source>
</reference>
<evidence type="ECO:0000256" key="1">
    <source>
        <dbReference type="SAM" id="SignalP"/>
    </source>
</evidence>
<dbReference type="Pfam" id="PF11279">
    <property type="entry name" value="DUF3080"/>
    <property type="match status" value="1"/>
</dbReference>
<dbReference type="eggNOG" id="ENOG502ZCJH">
    <property type="taxonomic scope" value="Bacteria"/>
</dbReference>
<dbReference type="STRING" id="626887.J057_23915"/>
<feature type="chain" id="PRO_5004126634" evidence="1">
    <location>
        <begin position="24"/>
        <end position="356"/>
    </location>
</feature>
<comment type="caution">
    <text evidence="2">The sequence shown here is derived from an EMBL/GenBank/DDBJ whole genome shotgun (WGS) entry which is preliminary data.</text>
</comment>
<gene>
    <name evidence="2" type="ORF">J057_23915</name>
</gene>
<dbReference type="Proteomes" id="UP000013165">
    <property type="component" value="Unassembled WGS sequence"/>
</dbReference>
<evidence type="ECO:0000313" key="3">
    <source>
        <dbReference type="Proteomes" id="UP000013165"/>
    </source>
</evidence>
<protein>
    <submittedName>
        <fullName evidence="2">DUF3080 domain-containing protein</fullName>
    </submittedName>
</protein>
<evidence type="ECO:0000313" key="2">
    <source>
        <dbReference type="EMBL" id="ENO14495.1"/>
    </source>
</evidence>
<dbReference type="AlphaFoldDB" id="N6VW83"/>